<dbReference type="Gramene" id="KRH66234">
    <property type="protein sequence ID" value="KRH66234"/>
    <property type="gene ID" value="GLYMA_03G092400"/>
</dbReference>
<reference evidence="1 2" key="1">
    <citation type="journal article" date="2010" name="Nature">
        <title>Genome sequence of the palaeopolyploid soybean.</title>
        <authorList>
            <person name="Schmutz J."/>
            <person name="Cannon S.B."/>
            <person name="Schlueter J."/>
            <person name="Ma J."/>
            <person name="Mitros T."/>
            <person name="Nelson W."/>
            <person name="Hyten D.L."/>
            <person name="Song Q."/>
            <person name="Thelen J.J."/>
            <person name="Cheng J."/>
            <person name="Xu D."/>
            <person name="Hellsten U."/>
            <person name="May G.D."/>
            <person name="Yu Y."/>
            <person name="Sakurai T."/>
            <person name="Umezawa T."/>
            <person name="Bhattacharyya M.K."/>
            <person name="Sandhu D."/>
            <person name="Valliyodan B."/>
            <person name="Lindquist E."/>
            <person name="Peto M."/>
            <person name="Grant D."/>
            <person name="Shu S."/>
            <person name="Goodstein D."/>
            <person name="Barry K."/>
            <person name="Futrell-Griggs M."/>
            <person name="Abernathy B."/>
            <person name="Du J."/>
            <person name="Tian Z."/>
            <person name="Zhu L."/>
            <person name="Gill N."/>
            <person name="Joshi T."/>
            <person name="Libault M."/>
            <person name="Sethuraman A."/>
            <person name="Zhang X.-C."/>
            <person name="Shinozaki K."/>
            <person name="Nguyen H.T."/>
            <person name="Wing R.A."/>
            <person name="Cregan P."/>
            <person name="Specht J."/>
            <person name="Grimwood J."/>
            <person name="Rokhsar D."/>
            <person name="Stacey G."/>
            <person name="Shoemaker R.C."/>
            <person name="Jackson S.A."/>
        </authorList>
    </citation>
    <scope>NUCLEOTIDE SEQUENCE</scope>
    <source>
        <strain evidence="2">cv. Williams 82</strain>
        <tissue evidence="1">Callus</tissue>
    </source>
</reference>
<evidence type="ECO:0000313" key="1">
    <source>
        <dbReference type="EMBL" id="KRH66234.1"/>
    </source>
</evidence>
<dbReference type="InParanoid" id="A0A0R0KGN7"/>
<gene>
    <name evidence="1" type="ORF">GLYMA_03G092400</name>
</gene>
<sequence>MLCSLSEEEYTKVYNLRSGKQMWDTLRNKLSLLTCKYKLFSIDENGDIQCMFVHFQTILNELRSLGRTYDNYNHIDKIMRNLSRKWRPYITMLRALKTKAQ</sequence>
<evidence type="ECO:0000313" key="2">
    <source>
        <dbReference type="EnsemblPlants" id="KRH66234"/>
    </source>
</evidence>
<reference evidence="1" key="3">
    <citation type="submission" date="2018-07" db="EMBL/GenBank/DDBJ databases">
        <title>WGS assembly of Glycine max.</title>
        <authorList>
            <person name="Schmutz J."/>
            <person name="Cannon S."/>
            <person name="Schlueter J."/>
            <person name="Ma J."/>
            <person name="Mitros T."/>
            <person name="Nelson W."/>
            <person name="Hyten D."/>
            <person name="Song Q."/>
            <person name="Thelen J."/>
            <person name="Cheng J."/>
            <person name="Xu D."/>
            <person name="Hellsten U."/>
            <person name="May G."/>
            <person name="Yu Y."/>
            <person name="Sakurai T."/>
            <person name="Umezawa T."/>
            <person name="Bhattacharyya M."/>
            <person name="Sandhu D."/>
            <person name="Valliyodan B."/>
            <person name="Lindquist E."/>
            <person name="Peto M."/>
            <person name="Grant D."/>
            <person name="Shu S."/>
            <person name="Goodstein D."/>
            <person name="Barry K."/>
            <person name="Futrell-Griggs M."/>
            <person name="Abernathy B."/>
            <person name="Du J."/>
            <person name="Tian Z."/>
            <person name="Zhu L."/>
            <person name="Gill N."/>
            <person name="Joshi T."/>
            <person name="Libault M."/>
            <person name="Sethuraman A."/>
            <person name="Zhang X."/>
            <person name="Shinozaki K."/>
            <person name="Nguyen H."/>
            <person name="Wing R."/>
            <person name="Cregan P."/>
            <person name="Specht J."/>
            <person name="Grimwood J."/>
            <person name="Rokhsar D."/>
            <person name="Stacey G."/>
            <person name="Shoemaker R."/>
            <person name="Jackson S."/>
        </authorList>
    </citation>
    <scope>NUCLEOTIDE SEQUENCE</scope>
    <source>
        <tissue evidence="1">Callus</tissue>
    </source>
</reference>
<proteinExistence type="predicted"/>
<reference evidence="2" key="2">
    <citation type="submission" date="2018-02" db="UniProtKB">
        <authorList>
            <consortium name="EnsemblPlants"/>
        </authorList>
    </citation>
    <scope>IDENTIFICATION</scope>
    <source>
        <strain evidence="2">Williams 82</strain>
    </source>
</reference>
<name>A0A0R0KGN7_SOYBN</name>
<dbReference type="Proteomes" id="UP000008827">
    <property type="component" value="Chromosome 3"/>
</dbReference>
<dbReference type="Pfam" id="PF14223">
    <property type="entry name" value="Retrotran_gag_2"/>
    <property type="match status" value="1"/>
</dbReference>
<organism evidence="1">
    <name type="scientific">Glycine max</name>
    <name type="common">Soybean</name>
    <name type="synonym">Glycine hispida</name>
    <dbReference type="NCBI Taxonomy" id="3847"/>
    <lineage>
        <taxon>Eukaryota</taxon>
        <taxon>Viridiplantae</taxon>
        <taxon>Streptophyta</taxon>
        <taxon>Embryophyta</taxon>
        <taxon>Tracheophyta</taxon>
        <taxon>Spermatophyta</taxon>
        <taxon>Magnoliopsida</taxon>
        <taxon>eudicotyledons</taxon>
        <taxon>Gunneridae</taxon>
        <taxon>Pentapetalae</taxon>
        <taxon>rosids</taxon>
        <taxon>fabids</taxon>
        <taxon>Fabales</taxon>
        <taxon>Fabaceae</taxon>
        <taxon>Papilionoideae</taxon>
        <taxon>50 kb inversion clade</taxon>
        <taxon>NPAAA clade</taxon>
        <taxon>indigoferoid/millettioid clade</taxon>
        <taxon>Phaseoleae</taxon>
        <taxon>Glycine</taxon>
        <taxon>Glycine subgen. Soja</taxon>
    </lineage>
</organism>
<protein>
    <submittedName>
        <fullName evidence="1 2">Uncharacterized protein</fullName>
    </submittedName>
</protein>
<evidence type="ECO:0000313" key="3">
    <source>
        <dbReference type="Proteomes" id="UP000008827"/>
    </source>
</evidence>
<dbReference type="EnsemblPlants" id="KRH66234">
    <property type="protein sequence ID" value="KRH66234"/>
    <property type="gene ID" value="GLYMA_03G092400"/>
</dbReference>
<dbReference type="EMBL" id="CM000836">
    <property type="protein sequence ID" value="KRH66234.1"/>
    <property type="molecule type" value="Genomic_DNA"/>
</dbReference>
<dbReference type="AlphaFoldDB" id="A0A0R0KGN7"/>
<accession>A0A0R0KGN7</accession>
<dbReference type="OMA" id="IDKIMRN"/>
<keyword evidence="3" id="KW-1185">Reference proteome</keyword>